<dbReference type="SUPFAM" id="SSF46955">
    <property type="entry name" value="Putative DNA-binding domain"/>
    <property type="match status" value="1"/>
</dbReference>
<proteinExistence type="predicted"/>
<dbReference type="InterPro" id="IPR041657">
    <property type="entry name" value="HTH_17"/>
</dbReference>
<gene>
    <name evidence="2" type="ORF">OEZ49_07290</name>
</gene>
<sequence>MQDDLLTSNETAELLGIRPETLCRWRKRGDGPRFTKAQSGQWLRYRRSDVLAWLAGRHAA</sequence>
<dbReference type="InterPro" id="IPR036388">
    <property type="entry name" value="WH-like_DNA-bd_sf"/>
</dbReference>
<keyword evidence="3" id="KW-1185">Reference proteome</keyword>
<dbReference type="Gene3D" id="1.10.10.10">
    <property type="entry name" value="Winged helix-like DNA-binding domain superfamily/Winged helix DNA-binding domain"/>
    <property type="match status" value="1"/>
</dbReference>
<comment type="caution">
    <text evidence="2">The sequence shown here is derived from an EMBL/GenBank/DDBJ whole genome shotgun (WGS) entry which is preliminary data.</text>
</comment>
<evidence type="ECO:0000313" key="3">
    <source>
        <dbReference type="Proteomes" id="UP001321014"/>
    </source>
</evidence>
<evidence type="ECO:0000313" key="2">
    <source>
        <dbReference type="EMBL" id="MCU9837567.1"/>
    </source>
</evidence>
<dbReference type="RefSeq" id="WP_263387683.1">
    <property type="nucleotide sequence ID" value="NZ_JAOVQN010000005.1"/>
</dbReference>
<dbReference type="Proteomes" id="UP001321014">
    <property type="component" value="Unassembled WGS sequence"/>
</dbReference>
<organism evidence="2 3">
    <name type="scientific">Ruegeria marisflavi</name>
    <dbReference type="NCBI Taxonomy" id="2984152"/>
    <lineage>
        <taxon>Bacteria</taxon>
        <taxon>Pseudomonadati</taxon>
        <taxon>Pseudomonadota</taxon>
        <taxon>Alphaproteobacteria</taxon>
        <taxon>Rhodobacterales</taxon>
        <taxon>Roseobacteraceae</taxon>
        <taxon>Ruegeria</taxon>
    </lineage>
</organism>
<dbReference type="Pfam" id="PF12728">
    <property type="entry name" value="HTH_17"/>
    <property type="match status" value="1"/>
</dbReference>
<name>A0ABT2WQQ3_9RHOB</name>
<accession>A0ABT2WQQ3</accession>
<dbReference type="InterPro" id="IPR009061">
    <property type="entry name" value="DNA-bd_dom_put_sf"/>
</dbReference>
<feature type="domain" description="Helix-turn-helix" evidence="1">
    <location>
        <begin position="5"/>
        <end position="57"/>
    </location>
</feature>
<evidence type="ECO:0000259" key="1">
    <source>
        <dbReference type="Pfam" id="PF12728"/>
    </source>
</evidence>
<reference evidence="2 3" key="1">
    <citation type="submission" date="2022-10" db="EMBL/GenBank/DDBJ databases">
        <title>Ruegeria sp. nov., isolated from ocean surface water.</title>
        <authorList>
            <person name="He W."/>
            <person name="Wang L."/>
            <person name="Zhang D.-F."/>
        </authorList>
    </citation>
    <scope>NUCLEOTIDE SEQUENCE [LARGE SCALE GENOMIC DNA]</scope>
    <source>
        <strain evidence="2 3">WL0004</strain>
    </source>
</reference>
<protein>
    <submittedName>
        <fullName evidence="2">Helix-turn-helix domain-containing protein</fullName>
    </submittedName>
</protein>
<dbReference type="EMBL" id="JAOVQN010000005">
    <property type="protein sequence ID" value="MCU9837567.1"/>
    <property type="molecule type" value="Genomic_DNA"/>
</dbReference>